<name>A0A0E9WM91_ANGAN</name>
<organism evidence="1">
    <name type="scientific">Anguilla anguilla</name>
    <name type="common">European freshwater eel</name>
    <name type="synonym">Muraena anguilla</name>
    <dbReference type="NCBI Taxonomy" id="7936"/>
    <lineage>
        <taxon>Eukaryota</taxon>
        <taxon>Metazoa</taxon>
        <taxon>Chordata</taxon>
        <taxon>Craniata</taxon>
        <taxon>Vertebrata</taxon>
        <taxon>Euteleostomi</taxon>
        <taxon>Actinopterygii</taxon>
        <taxon>Neopterygii</taxon>
        <taxon>Teleostei</taxon>
        <taxon>Anguilliformes</taxon>
        <taxon>Anguillidae</taxon>
        <taxon>Anguilla</taxon>
    </lineage>
</organism>
<sequence>MFVFKCCLRLFSGGTSVVTVQMPFNAHGIGARNEFSMNVFFFLGDSSHLKIEVGKV</sequence>
<accession>A0A0E9WM91</accession>
<proteinExistence type="predicted"/>
<reference evidence="1" key="1">
    <citation type="submission" date="2014-11" db="EMBL/GenBank/DDBJ databases">
        <authorList>
            <person name="Amaro Gonzalez C."/>
        </authorList>
    </citation>
    <scope>NUCLEOTIDE SEQUENCE</scope>
</reference>
<dbReference type="EMBL" id="GBXM01017877">
    <property type="protein sequence ID" value="JAH90700.1"/>
    <property type="molecule type" value="Transcribed_RNA"/>
</dbReference>
<dbReference type="AlphaFoldDB" id="A0A0E9WM91"/>
<protein>
    <submittedName>
        <fullName evidence="1">Uncharacterized protein</fullName>
    </submittedName>
</protein>
<reference evidence="1" key="2">
    <citation type="journal article" date="2015" name="Fish Shellfish Immunol.">
        <title>Early steps in the European eel (Anguilla anguilla)-Vibrio vulnificus interaction in the gills: Role of the RtxA13 toxin.</title>
        <authorList>
            <person name="Callol A."/>
            <person name="Pajuelo D."/>
            <person name="Ebbesson L."/>
            <person name="Teles M."/>
            <person name="MacKenzie S."/>
            <person name="Amaro C."/>
        </authorList>
    </citation>
    <scope>NUCLEOTIDE SEQUENCE</scope>
</reference>
<evidence type="ECO:0000313" key="1">
    <source>
        <dbReference type="EMBL" id="JAH90700.1"/>
    </source>
</evidence>